<organism evidence="1 2">
    <name type="scientific">Boletus edulis BED1</name>
    <dbReference type="NCBI Taxonomy" id="1328754"/>
    <lineage>
        <taxon>Eukaryota</taxon>
        <taxon>Fungi</taxon>
        <taxon>Dikarya</taxon>
        <taxon>Basidiomycota</taxon>
        <taxon>Agaricomycotina</taxon>
        <taxon>Agaricomycetes</taxon>
        <taxon>Agaricomycetidae</taxon>
        <taxon>Boletales</taxon>
        <taxon>Boletineae</taxon>
        <taxon>Boletaceae</taxon>
        <taxon>Boletoideae</taxon>
        <taxon>Boletus</taxon>
    </lineage>
</organism>
<evidence type="ECO:0000313" key="2">
    <source>
        <dbReference type="Proteomes" id="UP001194468"/>
    </source>
</evidence>
<dbReference type="Proteomes" id="UP001194468">
    <property type="component" value="Unassembled WGS sequence"/>
</dbReference>
<keyword evidence="2" id="KW-1185">Reference proteome</keyword>
<protein>
    <submittedName>
        <fullName evidence="1">Uncharacterized protein</fullName>
    </submittedName>
</protein>
<evidence type="ECO:0000313" key="1">
    <source>
        <dbReference type="EMBL" id="KAF8421141.1"/>
    </source>
</evidence>
<gene>
    <name evidence="1" type="ORF">L210DRAFT_3766173</name>
</gene>
<accession>A0AAD4BCV3</accession>
<proteinExistence type="predicted"/>
<reference evidence="1" key="2">
    <citation type="journal article" date="2020" name="Nat. Commun.">
        <title>Large-scale genome sequencing of mycorrhizal fungi provides insights into the early evolution of symbiotic traits.</title>
        <authorList>
            <person name="Miyauchi S."/>
            <person name="Kiss E."/>
            <person name="Kuo A."/>
            <person name="Drula E."/>
            <person name="Kohler A."/>
            <person name="Sanchez-Garcia M."/>
            <person name="Morin E."/>
            <person name="Andreopoulos B."/>
            <person name="Barry K.W."/>
            <person name="Bonito G."/>
            <person name="Buee M."/>
            <person name="Carver A."/>
            <person name="Chen C."/>
            <person name="Cichocki N."/>
            <person name="Clum A."/>
            <person name="Culley D."/>
            <person name="Crous P.W."/>
            <person name="Fauchery L."/>
            <person name="Girlanda M."/>
            <person name="Hayes R.D."/>
            <person name="Keri Z."/>
            <person name="LaButti K."/>
            <person name="Lipzen A."/>
            <person name="Lombard V."/>
            <person name="Magnuson J."/>
            <person name="Maillard F."/>
            <person name="Murat C."/>
            <person name="Nolan M."/>
            <person name="Ohm R.A."/>
            <person name="Pangilinan J."/>
            <person name="Pereira M.F."/>
            <person name="Perotto S."/>
            <person name="Peter M."/>
            <person name="Pfister S."/>
            <person name="Riley R."/>
            <person name="Sitrit Y."/>
            <person name="Stielow J.B."/>
            <person name="Szollosi G."/>
            <person name="Zifcakova L."/>
            <person name="Stursova M."/>
            <person name="Spatafora J.W."/>
            <person name="Tedersoo L."/>
            <person name="Vaario L.M."/>
            <person name="Yamada A."/>
            <person name="Yan M."/>
            <person name="Wang P."/>
            <person name="Xu J."/>
            <person name="Bruns T."/>
            <person name="Baldrian P."/>
            <person name="Vilgalys R."/>
            <person name="Dunand C."/>
            <person name="Henrissat B."/>
            <person name="Grigoriev I.V."/>
            <person name="Hibbett D."/>
            <person name="Nagy L.G."/>
            <person name="Martin F.M."/>
        </authorList>
    </citation>
    <scope>NUCLEOTIDE SEQUENCE</scope>
    <source>
        <strain evidence="1">BED1</strain>
    </source>
</reference>
<dbReference type="AlphaFoldDB" id="A0AAD4BCV3"/>
<comment type="caution">
    <text evidence="1">The sequence shown here is derived from an EMBL/GenBank/DDBJ whole genome shotgun (WGS) entry which is preliminary data.</text>
</comment>
<name>A0AAD4BCV3_BOLED</name>
<sequence length="120" mass="13397">MSSTNPADAIIPTDLGTAGAFDQSLLPLEYAGQEGDLNKGSFLIRATLEELAKIRELGIDLNNLDFIFDTRLNYDTLKAEEEKLQDDRRLGSLNPAARLFHAEARTLFLQTKRRSIEMLG</sequence>
<reference evidence="1" key="1">
    <citation type="submission" date="2019-10" db="EMBL/GenBank/DDBJ databases">
        <authorList>
            <consortium name="DOE Joint Genome Institute"/>
            <person name="Kuo A."/>
            <person name="Miyauchi S."/>
            <person name="Kiss E."/>
            <person name="Drula E."/>
            <person name="Kohler A."/>
            <person name="Sanchez-Garcia M."/>
            <person name="Andreopoulos B."/>
            <person name="Barry K.W."/>
            <person name="Bonito G."/>
            <person name="Buee M."/>
            <person name="Carver A."/>
            <person name="Chen C."/>
            <person name="Cichocki N."/>
            <person name="Clum A."/>
            <person name="Culley D."/>
            <person name="Crous P.W."/>
            <person name="Fauchery L."/>
            <person name="Girlanda M."/>
            <person name="Hayes R."/>
            <person name="Keri Z."/>
            <person name="LaButti K."/>
            <person name="Lipzen A."/>
            <person name="Lombard V."/>
            <person name="Magnuson J."/>
            <person name="Maillard F."/>
            <person name="Morin E."/>
            <person name="Murat C."/>
            <person name="Nolan M."/>
            <person name="Ohm R."/>
            <person name="Pangilinan J."/>
            <person name="Pereira M."/>
            <person name="Perotto S."/>
            <person name="Peter M."/>
            <person name="Riley R."/>
            <person name="Sitrit Y."/>
            <person name="Stielow B."/>
            <person name="Szollosi G."/>
            <person name="Zifcakova L."/>
            <person name="Stursova M."/>
            <person name="Spatafora J.W."/>
            <person name="Tedersoo L."/>
            <person name="Vaario L.-M."/>
            <person name="Yamada A."/>
            <person name="Yan M."/>
            <person name="Wang P."/>
            <person name="Xu J."/>
            <person name="Bruns T."/>
            <person name="Baldrian P."/>
            <person name="Vilgalys R."/>
            <person name="Henrissat B."/>
            <person name="Grigoriev I.V."/>
            <person name="Hibbett D."/>
            <person name="Nagy L.G."/>
            <person name="Martin F.M."/>
        </authorList>
    </citation>
    <scope>NUCLEOTIDE SEQUENCE</scope>
    <source>
        <strain evidence="1">BED1</strain>
    </source>
</reference>
<dbReference type="EMBL" id="WHUW01000145">
    <property type="protein sequence ID" value="KAF8421141.1"/>
    <property type="molecule type" value="Genomic_DNA"/>
</dbReference>